<sequence length="88" mass="9558">MEQDVFARLFRGEEQVGIGLADLPTPPTTESEKSDIGVFKPTAIAGFDISTCEFTIVLDDGRTGRVVLDPASGPNFRFRIWGPLNDGT</sequence>
<dbReference type="KEGG" id="mic:Mic7113_3122"/>
<dbReference type="STRING" id="1173027.Mic7113_3122"/>
<protein>
    <submittedName>
        <fullName evidence="1">Uncharacterized protein</fullName>
    </submittedName>
</protein>
<gene>
    <name evidence="1" type="ORF">Mic7113_3122</name>
</gene>
<name>K9WF72_9CYAN</name>
<organism evidence="1 2">
    <name type="scientific">Allocoleopsis franciscana PCC 7113</name>
    <dbReference type="NCBI Taxonomy" id="1173027"/>
    <lineage>
        <taxon>Bacteria</taxon>
        <taxon>Bacillati</taxon>
        <taxon>Cyanobacteriota</taxon>
        <taxon>Cyanophyceae</taxon>
        <taxon>Coleofasciculales</taxon>
        <taxon>Coleofasciculaceae</taxon>
        <taxon>Allocoleopsis</taxon>
        <taxon>Allocoleopsis franciscana</taxon>
    </lineage>
</organism>
<dbReference type="HOGENOM" id="CLU_2465603_0_0_3"/>
<evidence type="ECO:0000313" key="2">
    <source>
        <dbReference type="Proteomes" id="UP000010471"/>
    </source>
</evidence>
<reference evidence="1 2" key="1">
    <citation type="submission" date="2012-06" db="EMBL/GenBank/DDBJ databases">
        <title>Finished chromosome of genome of Microcoleus sp. PCC 7113.</title>
        <authorList>
            <consortium name="US DOE Joint Genome Institute"/>
            <person name="Gugger M."/>
            <person name="Coursin T."/>
            <person name="Rippka R."/>
            <person name="Tandeau De Marsac N."/>
            <person name="Huntemann M."/>
            <person name="Wei C.-L."/>
            <person name="Han J."/>
            <person name="Detter J.C."/>
            <person name="Han C."/>
            <person name="Tapia R."/>
            <person name="Chen A."/>
            <person name="Kyrpides N."/>
            <person name="Mavromatis K."/>
            <person name="Markowitz V."/>
            <person name="Szeto E."/>
            <person name="Ivanova N."/>
            <person name="Pagani I."/>
            <person name="Pati A."/>
            <person name="Goodwin L."/>
            <person name="Nordberg H.P."/>
            <person name="Cantor M.N."/>
            <person name="Hua S.X."/>
            <person name="Woyke T."/>
            <person name="Kerfeld C.A."/>
        </authorList>
    </citation>
    <scope>NUCLEOTIDE SEQUENCE [LARGE SCALE GENOMIC DNA]</scope>
    <source>
        <strain evidence="1 2">PCC 7113</strain>
    </source>
</reference>
<proteinExistence type="predicted"/>
<dbReference type="EMBL" id="CP003630">
    <property type="protein sequence ID" value="AFZ18868.1"/>
    <property type="molecule type" value="Genomic_DNA"/>
</dbReference>
<dbReference type="RefSeq" id="WP_015183013.1">
    <property type="nucleotide sequence ID" value="NC_019738.1"/>
</dbReference>
<evidence type="ECO:0000313" key="1">
    <source>
        <dbReference type="EMBL" id="AFZ18868.1"/>
    </source>
</evidence>
<accession>K9WF72</accession>
<dbReference type="OrthoDB" id="9771186at2"/>
<dbReference type="AlphaFoldDB" id="K9WF72"/>
<dbReference type="Proteomes" id="UP000010471">
    <property type="component" value="Chromosome"/>
</dbReference>
<keyword evidence="2" id="KW-1185">Reference proteome</keyword>